<keyword evidence="5" id="KW-0677">Repeat</keyword>
<keyword evidence="11" id="KW-1185">Reference proteome</keyword>
<dbReference type="GO" id="GO:0016779">
    <property type="term" value="F:nucleotidyltransferase activity"/>
    <property type="evidence" value="ECO:0007669"/>
    <property type="project" value="UniProtKB-KW"/>
</dbReference>
<keyword evidence="9" id="KW-0520">NAD</keyword>
<keyword evidence="6 8" id="KW-0802">TPR repeat</keyword>
<dbReference type="PROSITE" id="PS50005">
    <property type="entry name" value="TPR"/>
    <property type="match status" value="3"/>
</dbReference>
<dbReference type="Pfam" id="PF13424">
    <property type="entry name" value="TPR_12"/>
    <property type="match status" value="2"/>
</dbReference>
<keyword evidence="3 9" id="KW-0808">Transferase</keyword>
<keyword evidence="9" id="KW-0521">NADP</keyword>
<keyword evidence="4" id="KW-0548">Nucleotidyltransferase</keyword>
<dbReference type="EC" id="2.4.2.31" evidence="9"/>
<evidence type="ECO:0000256" key="3">
    <source>
        <dbReference type="ARBA" id="ARBA00022679"/>
    </source>
</evidence>
<evidence type="ECO:0000256" key="9">
    <source>
        <dbReference type="RuleBase" id="RU361228"/>
    </source>
</evidence>
<evidence type="ECO:0000256" key="6">
    <source>
        <dbReference type="ARBA" id="ARBA00022803"/>
    </source>
</evidence>
<dbReference type="AlphaFoldDB" id="A0A814XYZ8"/>
<gene>
    <name evidence="10" type="ORF">JXQ802_LOCUS25500</name>
</gene>
<dbReference type="Gene3D" id="3.90.176.10">
    <property type="entry name" value="Toxin ADP-ribosyltransferase, Chain A, domain 1"/>
    <property type="match status" value="1"/>
</dbReference>
<feature type="repeat" description="TPR" evidence="8">
    <location>
        <begin position="574"/>
        <end position="607"/>
    </location>
</feature>
<comment type="similarity">
    <text evidence="1 9">Belongs to the Arg-specific ADP-ribosyltransferase family.</text>
</comment>
<comment type="caution">
    <text evidence="10">The sequence shown here is derived from an EMBL/GenBank/DDBJ whole genome shotgun (WGS) entry which is preliminary data.</text>
</comment>
<dbReference type="SUPFAM" id="SSF56399">
    <property type="entry name" value="ADP-ribosylation"/>
    <property type="match status" value="1"/>
</dbReference>
<evidence type="ECO:0000313" key="10">
    <source>
        <dbReference type="EMBL" id="CAF1222253.1"/>
    </source>
</evidence>
<dbReference type="SMART" id="SM00028">
    <property type="entry name" value="TPR"/>
    <property type="match status" value="5"/>
</dbReference>
<dbReference type="InterPro" id="IPR019734">
    <property type="entry name" value="TPR_rpt"/>
</dbReference>
<dbReference type="InterPro" id="IPR011990">
    <property type="entry name" value="TPR-like_helical_dom_sf"/>
</dbReference>
<proteinExistence type="inferred from homology"/>
<name>A0A814XYZ8_9BILA</name>
<dbReference type="Pfam" id="PF01129">
    <property type="entry name" value="ART"/>
    <property type="match status" value="1"/>
</dbReference>
<evidence type="ECO:0000313" key="11">
    <source>
        <dbReference type="Proteomes" id="UP000663870"/>
    </source>
</evidence>
<evidence type="ECO:0000256" key="7">
    <source>
        <dbReference type="ARBA" id="ARBA00047597"/>
    </source>
</evidence>
<dbReference type="Pfam" id="PF13374">
    <property type="entry name" value="TPR_10"/>
    <property type="match status" value="1"/>
</dbReference>
<dbReference type="PANTHER" id="PTHR45641:SF19">
    <property type="entry name" value="NEPHROCYSTIN-3"/>
    <property type="match status" value="1"/>
</dbReference>
<dbReference type="SUPFAM" id="SSF48452">
    <property type="entry name" value="TPR-like"/>
    <property type="match status" value="1"/>
</dbReference>
<evidence type="ECO:0000256" key="5">
    <source>
        <dbReference type="ARBA" id="ARBA00022737"/>
    </source>
</evidence>
<dbReference type="EMBL" id="CAJNOL010000862">
    <property type="protein sequence ID" value="CAF1222253.1"/>
    <property type="molecule type" value="Genomic_DNA"/>
</dbReference>
<dbReference type="Gene3D" id="1.25.40.10">
    <property type="entry name" value="Tetratricopeptide repeat domain"/>
    <property type="match status" value="2"/>
</dbReference>
<organism evidence="10 11">
    <name type="scientific">Rotaria sordida</name>
    <dbReference type="NCBI Taxonomy" id="392033"/>
    <lineage>
        <taxon>Eukaryota</taxon>
        <taxon>Metazoa</taxon>
        <taxon>Spiralia</taxon>
        <taxon>Gnathifera</taxon>
        <taxon>Rotifera</taxon>
        <taxon>Eurotatoria</taxon>
        <taxon>Bdelloidea</taxon>
        <taxon>Philodinida</taxon>
        <taxon>Philodinidae</taxon>
        <taxon>Rotaria</taxon>
    </lineage>
</organism>
<dbReference type="PANTHER" id="PTHR45641">
    <property type="entry name" value="TETRATRICOPEPTIDE REPEAT PROTEIN (AFU_ORTHOLOGUE AFUA_6G03870)"/>
    <property type="match status" value="1"/>
</dbReference>
<evidence type="ECO:0000256" key="8">
    <source>
        <dbReference type="PROSITE-ProRule" id="PRU00339"/>
    </source>
</evidence>
<dbReference type="Proteomes" id="UP000663870">
    <property type="component" value="Unassembled WGS sequence"/>
</dbReference>
<dbReference type="InterPro" id="IPR000768">
    <property type="entry name" value="ART"/>
</dbReference>
<dbReference type="PROSITE" id="PS51996">
    <property type="entry name" value="TR_MART"/>
    <property type="match status" value="1"/>
</dbReference>
<accession>A0A814XYZ8</accession>
<evidence type="ECO:0000256" key="4">
    <source>
        <dbReference type="ARBA" id="ARBA00022695"/>
    </source>
</evidence>
<evidence type="ECO:0000256" key="1">
    <source>
        <dbReference type="ARBA" id="ARBA00009558"/>
    </source>
</evidence>
<comment type="catalytic activity">
    <reaction evidence="7 9">
        <text>L-arginyl-[protein] + NAD(+) = N(omega)-(ADP-D-ribosyl)-L-arginyl-[protein] + nicotinamide + H(+)</text>
        <dbReference type="Rhea" id="RHEA:19149"/>
        <dbReference type="Rhea" id="RHEA-COMP:10532"/>
        <dbReference type="Rhea" id="RHEA-COMP:15087"/>
        <dbReference type="ChEBI" id="CHEBI:15378"/>
        <dbReference type="ChEBI" id="CHEBI:17154"/>
        <dbReference type="ChEBI" id="CHEBI:29965"/>
        <dbReference type="ChEBI" id="CHEBI:57540"/>
        <dbReference type="ChEBI" id="CHEBI:142554"/>
        <dbReference type="EC" id="2.4.2.31"/>
    </reaction>
</comment>
<sequence>MTEKDVSNVDVNFVVIWLDQDVNKKQENEDTKALLRHAVGNQLKTFDNPDECIDYITTESMKLVFLIVSNAFGHYLVPMIYQLPQIQAIYVFCVKRQRAEIWVKPHFKISGIFTSKKILVNKVRDDIDACNVNIHIPISIFHIDDRQKIIGDLKEDSAKFMWYQLLIIVLQRLPISKHSKDDMISECRIVYRTDQVEKDKINRFEQEYTESNAIWWYTYDCFVYRLLNKALRTQNIDIIFRFRFFIHDLNNQIKQLYLKYLQDHCPLSEHRLTVYRGQHLNIDEVNVLLRNVSGLVSMNTFLSATLNIDIALIYAETDSKSAEISQTQSVLFIIDIFDMSEETTPFALIAGNSCNAEEEEVLFTIGAIFKVISVEKKDDRWEIHLQLSQEENKLYRDLSYHIMRQIGSEANSLALGWFLYRMNDFNKAERYAQSLLKQLSNNDKDTGNAYNLLGLIHKDTGRLPQAIEYYQKALENYSYTSSPNNPQVIATHYNLGLAYLATGNKQQAAEHQAKATGRLTNSSQTNNPLLVAMTVGLKAKLDTANGNYVRAFKSLEKVLQTKKNLLPSGHPSFASTLKEMGIVQLKMNNHEKALEYLNEALDICCKSLTEYNIDTADCHENIAHVYYKRQEYSLALEHFEKALDTVTYVSREDVDRVDDLQKWITNTIQMMSHQKKNCLVLIGLALGLGLGIGLHNSDQNLIVVINTTSITDTTTTTTTTDTTTTTTTTETTTTTTTTTTTIVVGK</sequence>
<keyword evidence="2 9" id="KW-0328">Glycosyltransferase</keyword>
<evidence type="ECO:0000256" key="2">
    <source>
        <dbReference type="ARBA" id="ARBA00022676"/>
    </source>
</evidence>
<protein>
    <recommendedName>
        <fullName evidence="9">NAD(P)(+)--arginine ADP-ribosyltransferase</fullName>
        <ecNumber evidence="9">2.4.2.31</ecNumber>
    </recommendedName>
    <alternativeName>
        <fullName evidence="9">Mono(ADP-ribosyl)transferase</fullName>
    </alternativeName>
</protein>
<reference evidence="10" key="1">
    <citation type="submission" date="2021-02" db="EMBL/GenBank/DDBJ databases">
        <authorList>
            <person name="Nowell W R."/>
        </authorList>
    </citation>
    <scope>NUCLEOTIDE SEQUENCE</scope>
</reference>
<feature type="repeat" description="TPR" evidence="8">
    <location>
        <begin position="616"/>
        <end position="649"/>
    </location>
</feature>
<dbReference type="GO" id="GO:0106274">
    <property type="term" value="F:NAD+-protein-arginine ADP-ribosyltransferase activity"/>
    <property type="evidence" value="ECO:0007669"/>
    <property type="project" value="UniProtKB-EC"/>
</dbReference>
<feature type="repeat" description="TPR" evidence="8">
    <location>
        <begin position="447"/>
        <end position="480"/>
    </location>
</feature>